<dbReference type="Pfam" id="PF00128">
    <property type="entry name" value="Alpha-amylase"/>
    <property type="match status" value="1"/>
</dbReference>
<dbReference type="AlphaFoldDB" id="A0A1E2RXQ6"/>
<evidence type="ECO:0000256" key="14">
    <source>
        <dbReference type="PIRNR" id="PIRNR006337"/>
    </source>
</evidence>
<dbReference type="Proteomes" id="UP000095087">
    <property type="component" value="Unassembled WGS sequence"/>
</dbReference>
<dbReference type="InterPro" id="IPR006047">
    <property type="entry name" value="GH13_cat_dom"/>
</dbReference>
<evidence type="ECO:0000256" key="6">
    <source>
        <dbReference type="ARBA" id="ARBA00022490"/>
    </source>
</evidence>
<dbReference type="CDD" id="cd11325">
    <property type="entry name" value="AmyAc_GTHase"/>
    <property type="match status" value="1"/>
</dbReference>
<dbReference type="GO" id="GO:0005737">
    <property type="term" value="C:cytoplasm"/>
    <property type="evidence" value="ECO:0007669"/>
    <property type="project" value="UniProtKB-SubCell"/>
</dbReference>
<dbReference type="Gene3D" id="3.20.20.80">
    <property type="entry name" value="Glycosidases"/>
    <property type="match status" value="1"/>
</dbReference>
<evidence type="ECO:0000313" key="19">
    <source>
        <dbReference type="EMBL" id="ODA67003.1"/>
    </source>
</evidence>
<dbReference type="PATRIC" id="fig|1177755.3.peg.2314"/>
<dbReference type="SMART" id="SM00642">
    <property type="entry name" value="Aamy"/>
    <property type="match status" value="1"/>
</dbReference>
<comment type="caution">
    <text evidence="19">The sequence shown here is derived from an EMBL/GenBank/DDBJ whole genome shotgun (WGS) entry which is preliminary data.</text>
</comment>
<reference evidence="19 20" key="1">
    <citation type="submission" date="2016-07" db="EMBL/GenBank/DDBJ databases">
        <title>Draft genome sequence of Methyloligella halotolerans C2T (VKM B-2706T=CCUG 61687T=DSM 25045T), a halotolerant polyhydroxybutyrate accumulating methylotroph.</title>
        <authorList>
            <person name="Vasilenko O.V."/>
            <person name="Doronina N.V."/>
            <person name="Poroshina M.N."/>
            <person name="Tarlachkov S.V."/>
            <person name="Trotsenko Y.A."/>
        </authorList>
    </citation>
    <scope>NUCLEOTIDE SEQUENCE [LARGE SCALE GENOMIC DNA]</scope>
    <source>
        <strain evidence="19 20">VKM B-2706</strain>
    </source>
</reference>
<evidence type="ECO:0000256" key="13">
    <source>
        <dbReference type="NCBIfam" id="TIGR02402"/>
    </source>
</evidence>
<dbReference type="NCBIfam" id="TIGR02402">
    <property type="entry name" value="trehalose_TreZ"/>
    <property type="match status" value="1"/>
</dbReference>
<keyword evidence="7 14" id="KW-0378">Hydrolase</keyword>
<evidence type="ECO:0000259" key="18">
    <source>
        <dbReference type="SMART" id="SM00642"/>
    </source>
</evidence>
<evidence type="ECO:0000256" key="3">
    <source>
        <dbReference type="ARBA" id="ARBA00008061"/>
    </source>
</evidence>
<comment type="pathway">
    <text evidence="2 14">Glycan biosynthesis; trehalose biosynthesis.</text>
</comment>
<dbReference type="RefSeq" id="WP_069095496.1">
    <property type="nucleotide sequence ID" value="NZ_MASI01000005.1"/>
</dbReference>
<dbReference type="Gene3D" id="1.10.10.760">
    <property type="entry name" value="E-set domains of sugar-utilizing enzymes"/>
    <property type="match status" value="1"/>
</dbReference>
<dbReference type="SUPFAM" id="SSF51445">
    <property type="entry name" value="(Trans)glycosidases"/>
    <property type="match status" value="1"/>
</dbReference>
<dbReference type="InterPro" id="IPR017853">
    <property type="entry name" value="GH"/>
</dbReference>
<organism evidence="19 20">
    <name type="scientific">Methyloligella halotolerans</name>
    <dbReference type="NCBI Taxonomy" id="1177755"/>
    <lineage>
        <taxon>Bacteria</taxon>
        <taxon>Pseudomonadati</taxon>
        <taxon>Pseudomonadota</taxon>
        <taxon>Alphaproteobacteria</taxon>
        <taxon>Hyphomicrobiales</taxon>
        <taxon>Hyphomicrobiaceae</taxon>
        <taxon>Methyloligella</taxon>
    </lineage>
</organism>
<dbReference type="PIRSF" id="PIRSF006337">
    <property type="entry name" value="Trehalose_TreZ"/>
    <property type="match status" value="1"/>
</dbReference>
<feature type="site" description="Transition state stabilizer" evidence="16">
    <location>
        <position position="396"/>
    </location>
</feature>
<evidence type="ECO:0000256" key="8">
    <source>
        <dbReference type="ARBA" id="ARBA00023277"/>
    </source>
</evidence>
<evidence type="ECO:0000256" key="10">
    <source>
        <dbReference type="ARBA" id="ARBA00032057"/>
    </source>
</evidence>
<dbReference type="PANTHER" id="PTHR43651:SF11">
    <property type="entry name" value="MALTO-OLIGOSYLTREHALOSE TREHALOHYDROLASE"/>
    <property type="match status" value="1"/>
</dbReference>
<evidence type="ECO:0000256" key="5">
    <source>
        <dbReference type="ARBA" id="ARBA00015938"/>
    </source>
</evidence>
<dbReference type="InterPro" id="IPR012768">
    <property type="entry name" value="Trehalose_TreZ"/>
</dbReference>
<evidence type="ECO:0000256" key="1">
    <source>
        <dbReference type="ARBA" id="ARBA00004496"/>
    </source>
</evidence>
<keyword evidence="9 14" id="KW-0326">Glycosidase</keyword>
<dbReference type="Gene3D" id="2.60.40.10">
    <property type="entry name" value="Immunoglobulins"/>
    <property type="match status" value="1"/>
</dbReference>
<dbReference type="Pfam" id="PF11941">
    <property type="entry name" value="DUF3459"/>
    <property type="match status" value="1"/>
</dbReference>
<evidence type="ECO:0000313" key="20">
    <source>
        <dbReference type="Proteomes" id="UP000095087"/>
    </source>
</evidence>
<feature type="active site" description="Nucleophile" evidence="15">
    <location>
        <position position="263"/>
    </location>
</feature>
<dbReference type="InterPro" id="IPR044901">
    <property type="entry name" value="Trehalose_TreZ_E-set_sf"/>
</dbReference>
<evidence type="ECO:0000256" key="16">
    <source>
        <dbReference type="PIRSR" id="PIRSR006337-3"/>
    </source>
</evidence>
<dbReference type="PANTHER" id="PTHR43651">
    <property type="entry name" value="1,4-ALPHA-GLUCAN-BRANCHING ENZYME"/>
    <property type="match status" value="1"/>
</dbReference>
<name>A0A1E2RXQ6_9HYPH</name>
<dbReference type="SUPFAM" id="SSF81296">
    <property type="entry name" value="E set domains"/>
    <property type="match status" value="1"/>
</dbReference>
<dbReference type="InterPro" id="IPR013783">
    <property type="entry name" value="Ig-like_fold"/>
</dbReference>
<dbReference type="STRING" id="1177755.A7A08_02300"/>
<evidence type="ECO:0000256" key="15">
    <source>
        <dbReference type="PIRSR" id="PIRSR006337-1"/>
    </source>
</evidence>
<evidence type="ECO:0000256" key="2">
    <source>
        <dbReference type="ARBA" id="ARBA00005199"/>
    </source>
</evidence>
<gene>
    <name evidence="19" type="ORF">A7A08_02300</name>
</gene>
<feature type="active site" description="Proton donor" evidence="15">
    <location>
        <position position="298"/>
    </location>
</feature>
<dbReference type="GO" id="GO:0005992">
    <property type="term" value="P:trehalose biosynthetic process"/>
    <property type="evidence" value="ECO:0007669"/>
    <property type="project" value="UniProtKB-UniRule"/>
</dbReference>
<protein>
    <recommendedName>
        <fullName evidence="5 13">Malto-oligosyltrehalose trehalohydrolase</fullName>
        <shortName evidence="14">MTHase</shortName>
        <ecNumber evidence="4 13">3.2.1.141</ecNumber>
    </recommendedName>
    <alternativeName>
        <fullName evidence="11 14">4-alpha-D-((1-&gt;4)-alpha-D-glucano)trehalose trehalohydrolase</fullName>
    </alternativeName>
    <alternativeName>
        <fullName evidence="10 14">Maltooligosyl trehalose trehalohydrolase</fullName>
    </alternativeName>
</protein>
<dbReference type="UniPathway" id="UPA00299"/>
<evidence type="ECO:0000256" key="9">
    <source>
        <dbReference type="ARBA" id="ARBA00023295"/>
    </source>
</evidence>
<evidence type="ECO:0000256" key="7">
    <source>
        <dbReference type="ARBA" id="ARBA00022801"/>
    </source>
</evidence>
<evidence type="ECO:0000256" key="11">
    <source>
        <dbReference type="ARBA" id="ARBA00033284"/>
    </source>
</evidence>
<comment type="catalytic activity">
    <reaction evidence="12 14">
        <text>hydrolysis of (1-&gt;4)-alpha-D-glucosidic linkage in 4-alpha-D-[(1-&gt;4)-alpha-D-glucanosyl]n trehalose to yield trehalose and (1-&gt;4)-alpha-D-glucan.</text>
        <dbReference type="EC" id="3.2.1.141"/>
    </reaction>
</comment>
<comment type="subcellular location">
    <subcellularLocation>
        <location evidence="1 15">Cytoplasm</location>
    </subcellularLocation>
</comment>
<dbReference type="OrthoDB" id="9800174at2"/>
<keyword evidence="6" id="KW-0963">Cytoplasm</keyword>
<dbReference type="InterPro" id="IPR014756">
    <property type="entry name" value="Ig_E-set"/>
</dbReference>
<keyword evidence="8" id="KW-0119">Carbohydrate metabolism</keyword>
<feature type="domain" description="Glycosyl hydrolase family 13 catalytic" evidence="18">
    <location>
        <begin position="94"/>
        <end position="462"/>
    </location>
</feature>
<dbReference type="EC" id="3.2.1.141" evidence="4 13"/>
<comment type="similarity">
    <text evidence="3 14">Belongs to the glycosyl hydrolase 13 family.</text>
</comment>
<evidence type="ECO:0000256" key="17">
    <source>
        <dbReference type="SAM" id="MobiDB-lite"/>
    </source>
</evidence>
<sequence length="605" mass="68251">MTDRFAYDYPWGAQITDRGARFRLWAPSQEEITLIATESGEAMQMIPQEEGWFELETSMVKPGQGYHFALQDDMRVPDPAARAQVDDVHGPSRLVDPKAYQWKTPDWKGRPWPEAVLYELHTGTFSEEGTFDGVLKELDRLASIGITAVELCPVAQFAGNRGWGYDGVLLYAPHVAYGGPERLKALVDAAHERGLMILLDVVYNHFGPDGNYLGLYASEFFHPERHTPWGPAIAFDRKPVREFFVHNVLYWLEEFRLDGLRFDAIDQIDDQSEVPILQEMARAVRKHFHDRHIHLTSEDDKNSVALLEFAESNRPKLFTAEWNDDWHHAMHHILTGEDDGFYEDYVDRPAERVARMEAEGFDYQGEPSPYRGGAPRGEPSGHLPPTAFINFLQNHDQTGNRPFGERLTTLAAPEALETALALLLLAPNTPLLYMGEEYGETRPFQYFTDFHGDLAKAVREGRREEFKKVRLFADPEARHKIPDPNALSTFEASQLKRDDVPVGQREARETLVHDLLDIRRTCILPALSDIPAHSGSIEAQSGGAFTVRWKLGGGRVLTISANLADESEAIEAIAEGDIIYQRPDAAAEALEAGTLPPWSIVCRIR</sequence>
<dbReference type="InterPro" id="IPR022567">
    <property type="entry name" value="DUF3459"/>
</dbReference>
<proteinExistence type="inferred from homology"/>
<feature type="region of interest" description="Disordered" evidence="17">
    <location>
        <begin position="362"/>
        <end position="382"/>
    </location>
</feature>
<keyword evidence="20" id="KW-1185">Reference proteome</keyword>
<evidence type="ECO:0000256" key="12">
    <source>
        <dbReference type="ARBA" id="ARBA00034013"/>
    </source>
</evidence>
<dbReference type="CDD" id="cd02853">
    <property type="entry name" value="E_set_MTHase_like_N"/>
    <property type="match status" value="1"/>
</dbReference>
<dbReference type="GO" id="GO:0033942">
    <property type="term" value="F:4-alpha-D-(1-&gt;4)-alpha-D-glucanotrehalose trehalohydrolase activity"/>
    <property type="evidence" value="ECO:0007669"/>
    <property type="project" value="UniProtKB-EC"/>
</dbReference>
<dbReference type="EMBL" id="MASI01000005">
    <property type="protein sequence ID" value="ODA67003.1"/>
    <property type="molecule type" value="Genomic_DNA"/>
</dbReference>
<accession>A0A1E2RXQ6</accession>
<evidence type="ECO:0000256" key="4">
    <source>
        <dbReference type="ARBA" id="ARBA00012268"/>
    </source>
</evidence>